<proteinExistence type="predicted"/>
<evidence type="ECO:0000313" key="1">
    <source>
        <dbReference type="EnsemblPlants" id="AVESA.00010b.r2.2DG0402040.1.CDS"/>
    </source>
</evidence>
<sequence length="542" mass="60530">MAPKRKPAEPPSDPDGIFRGVSAFFVPHGVQSRRLEVWKQKLVQMGGRVQEQKAAKGATFNHVLAADAKALLRELDAAWLHRFRGSTVSYDWLEECLKAGERLPEHKFSINYEEEFKPKEAAGAGDTGASKPAKRSKVASENHKETSGQDGKKELATGEQRDISAHVHESPGAEKGPSQSSSGDTKDTIGSHGILDAEDASSGEPTTYAPPDLNRNITEIFGKLINIYRALGDDRRSFSYYKAIPVIEKLPFKVESADQVKNLPTIGKSLKDHINEIVTTGKLSKLEHFENDEKVRTVNLFGEVWGIGPATALKLYDKGYRTLDDLQKDDSLTHAQRTGLKFFDDIKQRIPRHEVSEMEKLLQEVGKDILPGVIIVCGGSYRRGKASCGDMDIVITHPDGESHVGFLPKFVQRLKEMNFLREDLIFSIHSIEGTDCGVDTYFGLCTYPGRELRHRIDLKVYPRNRYSFGLLAWTGNDVLNRRLRILAESKGYLLDDTGLYLATQNSGGKRAGRSDAIVNCHEEKDVFDTLGFPWLEPHERNL</sequence>
<protein>
    <submittedName>
        <fullName evidence="1">Uncharacterized protein</fullName>
    </submittedName>
</protein>
<organism evidence="1 2">
    <name type="scientific">Avena sativa</name>
    <name type="common">Oat</name>
    <dbReference type="NCBI Taxonomy" id="4498"/>
    <lineage>
        <taxon>Eukaryota</taxon>
        <taxon>Viridiplantae</taxon>
        <taxon>Streptophyta</taxon>
        <taxon>Embryophyta</taxon>
        <taxon>Tracheophyta</taxon>
        <taxon>Spermatophyta</taxon>
        <taxon>Magnoliopsida</taxon>
        <taxon>Liliopsida</taxon>
        <taxon>Poales</taxon>
        <taxon>Poaceae</taxon>
        <taxon>BOP clade</taxon>
        <taxon>Pooideae</taxon>
        <taxon>Poodae</taxon>
        <taxon>Poeae</taxon>
        <taxon>Poeae Chloroplast Group 1 (Aveneae type)</taxon>
        <taxon>Aveninae</taxon>
        <taxon>Avena</taxon>
    </lineage>
</organism>
<reference evidence="1" key="1">
    <citation type="submission" date="2021-05" db="EMBL/GenBank/DDBJ databases">
        <authorList>
            <person name="Scholz U."/>
            <person name="Mascher M."/>
            <person name="Fiebig A."/>
        </authorList>
    </citation>
    <scope>NUCLEOTIDE SEQUENCE [LARGE SCALE GENOMIC DNA]</scope>
</reference>
<evidence type="ECO:0000313" key="2">
    <source>
        <dbReference type="Proteomes" id="UP001732700"/>
    </source>
</evidence>
<dbReference type="EnsemblPlants" id="AVESA.00010b.r2.2DG0402040.1">
    <property type="protein sequence ID" value="AVESA.00010b.r2.2DG0402040.1.CDS"/>
    <property type="gene ID" value="AVESA.00010b.r2.2DG0402040"/>
</dbReference>
<name>A0ACD5VCD6_AVESA</name>
<reference evidence="1" key="2">
    <citation type="submission" date="2025-09" db="UniProtKB">
        <authorList>
            <consortium name="EnsemblPlants"/>
        </authorList>
    </citation>
    <scope>IDENTIFICATION</scope>
</reference>
<accession>A0ACD5VCD6</accession>
<keyword evidence="2" id="KW-1185">Reference proteome</keyword>
<dbReference type="Proteomes" id="UP001732700">
    <property type="component" value="Chromosome 2D"/>
</dbReference>